<dbReference type="Pfam" id="PF00226">
    <property type="entry name" value="DnaJ"/>
    <property type="match status" value="1"/>
</dbReference>
<dbReference type="InterPro" id="IPR001623">
    <property type="entry name" value="DnaJ_domain"/>
</dbReference>
<organism evidence="9 10">
    <name type="scientific">Drosophila madeirensis</name>
    <name type="common">Fruit fly</name>
    <dbReference type="NCBI Taxonomy" id="30013"/>
    <lineage>
        <taxon>Eukaryota</taxon>
        <taxon>Metazoa</taxon>
        <taxon>Ecdysozoa</taxon>
        <taxon>Arthropoda</taxon>
        <taxon>Hexapoda</taxon>
        <taxon>Insecta</taxon>
        <taxon>Pterygota</taxon>
        <taxon>Neoptera</taxon>
        <taxon>Endopterygota</taxon>
        <taxon>Diptera</taxon>
        <taxon>Brachycera</taxon>
        <taxon>Muscomorpha</taxon>
        <taxon>Ephydroidea</taxon>
        <taxon>Drosophilidae</taxon>
        <taxon>Drosophila</taxon>
        <taxon>Sophophora</taxon>
    </lineage>
</organism>
<evidence type="ECO:0000256" key="1">
    <source>
        <dbReference type="ARBA" id="ARBA00023186"/>
    </source>
</evidence>
<evidence type="ECO:0000256" key="4">
    <source>
        <dbReference type="ARBA" id="ARBA00045428"/>
    </source>
</evidence>
<dbReference type="GO" id="GO:0005783">
    <property type="term" value="C:endoplasmic reticulum"/>
    <property type="evidence" value="ECO:0007669"/>
    <property type="project" value="TreeGrafter"/>
</dbReference>
<feature type="compositionally biased region" description="Polar residues" evidence="6">
    <location>
        <begin position="67"/>
        <end position="89"/>
    </location>
</feature>
<feature type="transmembrane region" description="Helical" evidence="7">
    <location>
        <begin position="94"/>
        <end position="115"/>
    </location>
</feature>
<keyword evidence="7" id="KW-0472">Membrane</keyword>
<feature type="region of interest" description="Disordered" evidence="6">
    <location>
        <begin position="60"/>
        <end position="89"/>
    </location>
</feature>
<evidence type="ECO:0000256" key="3">
    <source>
        <dbReference type="ARBA" id="ARBA00041533"/>
    </source>
</evidence>
<comment type="function">
    <text evidence="4">Co-chaperone for Hsp70 protein HSPA5/BiP that acts as a key repressor of the ERN1/IRE1-mediated unfolded protein response (UPR). J domain-containing co-chaperones stimulate the ATPase activity of Hsp70 proteins and are required for efficient substrate recognition by Hsp70 proteins. In the unstressed endoplasmic reticulum, interacts with the luminal region of ERN1/IRE1 and selectively recruits HSPA5/BiP: HSPA5/BiP disrupts the dimerization of the active ERN1/IRE1 luminal region, thereby inactivating ERN1/IRE1. Also involved in endoplasmic reticulum-associated degradation (ERAD) of misfolded proteins. Required for survival of B-cell progenitors and normal antibody production.</text>
</comment>
<protein>
    <recommendedName>
        <fullName evidence="2">DnaJ homolog subfamily B member 9</fullName>
    </recommendedName>
    <alternativeName>
        <fullName evidence="3">Endoplasmic reticulum DNA J domain-containing protein 4</fullName>
    </alternativeName>
</protein>
<accession>A0AAU9FCT9</accession>
<dbReference type="SUPFAM" id="SSF46565">
    <property type="entry name" value="Chaperone J-domain"/>
    <property type="match status" value="1"/>
</dbReference>
<evidence type="ECO:0000256" key="2">
    <source>
        <dbReference type="ARBA" id="ARBA00040158"/>
    </source>
</evidence>
<evidence type="ECO:0000259" key="8">
    <source>
        <dbReference type="PROSITE" id="PS50076"/>
    </source>
</evidence>
<evidence type="ECO:0000256" key="7">
    <source>
        <dbReference type="SAM" id="Phobius"/>
    </source>
</evidence>
<evidence type="ECO:0000256" key="5">
    <source>
        <dbReference type="ARBA" id="ARBA00046365"/>
    </source>
</evidence>
<dbReference type="Gene3D" id="1.10.287.110">
    <property type="entry name" value="DnaJ domain"/>
    <property type="match status" value="1"/>
</dbReference>
<evidence type="ECO:0000313" key="9">
    <source>
        <dbReference type="EMBL" id="BFF93449.1"/>
    </source>
</evidence>
<dbReference type="PROSITE" id="PS50076">
    <property type="entry name" value="DNAJ_2"/>
    <property type="match status" value="1"/>
</dbReference>
<evidence type="ECO:0000313" key="10">
    <source>
        <dbReference type="Proteomes" id="UP001500889"/>
    </source>
</evidence>
<sequence length="130" mass="14177">MEEDLYLLLGVGKTATEDGIVKAYKRMALIYHPDKNNHPKSVEHFKKINDAFKVLSDRVSRERYDRQSGSLQASAGTRTRRPQSTAQVTTQSNIFPTLCVIGGVLLGAVVGAFAFSGSGNGNNDSDNDED</sequence>
<dbReference type="GO" id="GO:0051787">
    <property type="term" value="F:misfolded protein binding"/>
    <property type="evidence" value="ECO:0007669"/>
    <property type="project" value="TreeGrafter"/>
</dbReference>
<keyword evidence="1" id="KW-0143">Chaperone</keyword>
<feature type="domain" description="J" evidence="8">
    <location>
        <begin position="4"/>
        <end position="68"/>
    </location>
</feature>
<name>A0AAU9FCT9_DROMD</name>
<evidence type="ECO:0000256" key="6">
    <source>
        <dbReference type="SAM" id="MobiDB-lite"/>
    </source>
</evidence>
<dbReference type="PANTHER" id="PTHR44360:SF1">
    <property type="entry name" value="DNAJ HOMOLOG SUBFAMILY B MEMBER 9"/>
    <property type="match status" value="1"/>
</dbReference>
<dbReference type="GO" id="GO:0051087">
    <property type="term" value="F:protein-folding chaperone binding"/>
    <property type="evidence" value="ECO:0007669"/>
    <property type="project" value="TreeGrafter"/>
</dbReference>
<keyword evidence="10" id="KW-1185">Reference proteome</keyword>
<keyword evidence="7" id="KW-1133">Transmembrane helix</keyword>
<reference evidence="9 10" key="1">
    <citation type="submission" date="2024-02" db="EMBL/GenBank/DDBJ databases">
        <title>A chromosome-level genome assembly of Drosophila madeirensis, a fruit fly species endemic to Madeira island.</title>
        <authorList>
            <person name="Tomihara K."/>
            <person name="Llopart A."/>
            <person name="Yamamoto D."/>
        </authorList>
    </citation>
    <scope>NUCLEOTIDE SEQUENCE [LARGE SCALE GENOMIC DNA]</scope>
    <source>
        <strain evidence="9 10">RF1</strain>
    </source>
</reference>
<comment type="subunit">
    <text evidence="5">Interacts with HSPA5/BiP; interaction is direct. Interacts with ERN1/IRE1 (via the luminal region). Interacts with DERL1.</text>
</comment>
<gene>
    <name evidence="9" type="ORF">DMAD_11306</name>
</gene>
<dbReference type="PRINTS" id="PR00625">
    <property type="entry name" value="JDOMAIN"/>
</dbReference>
<dbReference type="CDD" id="cd06257">
    <property type="entry name" value="DnaJ"/>
    <property type="match status" value="1"/>
</dbReference>
<dbReference type="AlphaFoldDB" id="A0AAU9FCT9"/>
<proteinExistence type="predicted"/>
<dbReference type="Proteomes" id="UP001500889">
    <property type="component" value="Chromosome U"/>
</dbReference>
<keyword evidence="7" id="KW-0812">Transmembrane</keyword>
<dbReference type="EMBL" id="AP029264">
    <property type="protein sequence ID" value="BFF93449.1"/>
    <property type="molecule type" value="Genomic_DNA"/>
</dbReference>
<dbReference type="InterPro" id="IPR036869">
    <property type="entry name" value="J_dom_sf"/>
</dbReference>
<dbReference type="PANTHER" id="PTHR44360">
    <property type="entry name" value="DNAJ HOMOLOG SUBFAMILY B MEMBER 9"/>
    <property type="match status" value="1"/>
</dbReference>
<dbReference type="InterPro" id="IPR051948">
    <property type="entry name" value="Hsp70_co-chaperone_J-domain"/>
</dbReference>
<dbReference type="SMART" id="SM00271">
    <property type="entry name" value="DnaJ"/>
    <property type="match status" value="1"/>
</dbReference>
<dbReference type="GO" id="GO:0036503">
    <property type="term" value="P:ERAD pathway"/>
    <property type="evidence" value="ECO:0007669"/>
    <property type="project" value="TreeGrafter"/>
</dbReference>